<protein>
    <submittedName>
        <fullName evidence="2">Uncharacterized protein</fullName>
    </submittedName>
</protein>
<evidence type="ECO:0000313" key="3">
    <source>
        <dbReference type="Proteomes" id="UP000235145"/>
    </source>
</evidence>
<gene>
    <name evidence="2" type="ORF">LSAT_V11C500290940</name>
</gene>
<evidence type="ECO:0000313" key="2">
    <source>
        <dbReference type="EMBL" id="KAJ0206242.1"/>
    </source>
</evidence>
<comment type="caution">
    <text evidence="2">The sequence shown here is derived from an EMBL/GenBank/DDBJ whole genome shotgun (WGS) entry which is preliminary data.</text>
</comment>
<feature type="region of interest" description="Disordered" evidence="1">
    <location>
        <begin position="32"/>
        <end position="52"/>
    </location>
</feature>
<reference evidence="2 3" key="1">
    <citation type="journal article" date="2017" name="Nat. Commun.">
        <title>Genome assembly with in vitro proximity ligation data and whole-genome triplication in lettuce.</title>
        <authorList>
            <person name="Reyes-Chin-Wo S."/>
            <person name="Wang Z."/>
            <person name="Yang X."/>
            <person name="Kozik A."/>
            <person name="Arikit S."/>
            <person name="Song C."/>
            <person name="Xia L."/>
            <person name="Froenicke L."/>
            <person name="Lavelle D.O."/>
            <person name="Truco M.J."/>
            <person name="Xia R."/>
            <person name="Zhu S."/>
            <person name="Xu C."/>
            <person name="Xu H."/>
            <person name="Xu X."/>
            <person name="Cox K."/>
            <person name="Korf I."/>
            <person name="Meyers B.C."/>
            <person name="Michelmore R.W."/>
        </authorList>
    </citation>
    <scope>NUCLEOTIDE SEQUENCE [LARGE SCALE GENOMIC DNA]</scope>
    <source>
        <strain evidence="3">cv. Salinas</strain>
        <tissue evidence="2">Seedlings</tissue>
    </source>
</reference>
<name>A0A9R1VFK5_LACSA</name>
<proteinExistence type="predicted"/>
<evidence type="ECO:0000256" key="1">
    <source>
        <dbReference type="SAM" id="MobiDB-lite"/>
    </source>
</evidence>
<dbReference type="AlphaFoldDB" id="A0A9R1VFK5"/>
<organism evidence="2 3">
    <name type="scientific">Lactuca sativa</name>
    <name type="common">Garden lettuce</name>
    <dbReference type="NCBI Taxonomy" id="4236"/>
    <lineage>
        <taxon>Eukaryota</taxon>
        <taxon>Viridiplantae</taxon>
        <taxon>Streptophyta</taxon>
        <taxon>Embryophyta</taxon>
        <taxon>Tracheophyta</taxon>
        <taxon>Spermatophyta</taxon>
        <taxon>Magnoliopsida</taxon>
        <taxon>eudicotyledons</taxon>
        <taxon>Gunneridae</taxon>
        <taxon>Pentapetalae</taxon>
        <taxon>asterids</taxon>
        <taxon>campanulids</taxon>
        <taxon>Asterales</taxon>
        <taxon>Asteraceae</taxon>
        <taxon>Cichorioideae</taxon>
        <taxon>Cichorieae</taxon>
        <taxon>Lactucinae</taxon>
        <taxon>Lactuca</taxon>
    </lineage>
</organism>
<dbReference type="Proteomes" id="UP000235145">
    <property type="component" value="Unassembled WGS sequence"/>
</dbReference>
<sequence length="108" mass="12104">MMYFQLVKKIIQVALRSLMDSSVSLHVSSSLKGSNTVQKVAKSKPKHPSNEDDLLKQVVMSEPLHSAVICLNKHLIVTFSFNQTNHLKKLKTLETSPVMLSGFINRRG</sequence>
<keyword evidence="3" id="KW-1185">Reference proteome</keyword>
<accession>A0A9R1VFK5</accession>
<dbReference type="EMBL" id="NBSK02000005">
    <property type="protein sequence ID" value="KAJ0206242.1"/>
    <property type="molecule type" value="Genomic_DNA"/>
</dbReference>